<dbReference type="InterPro" id="IPR024072">
    <property type="entry name" value="DHFR-like_dom_sf"/>
</dbReference>
<proteinExistence type="predicted"/>
<comment type="caution">
    <text evidence="2">The sequence shown here is derived from an EMBL/GenBank/DDBJ whole genome shotgun (WGS) entry which is preliminary data.</text>
</comment>
<dbReference type="EMBL" id="BSVA01000001">
    <property type="protein sequence ID" value="GMA93099.1"/>
    <property type="molecule type" value="Genomic_DNA"/>
</dbReference>
<evidence type="ECO:0000313" key="2">
    <source>
        <dbReference type="EMBL" id="GMA93099.1"/>
    </source>
</evidence>
<gene>
    <name evidence="2" type="ORF">GCM10025869_36280</name>
</gene>
<dbReference type="Pfam" id="PF01872">
    <property type="entry name" value="RibD_C"/>
    <property type="match status" value="1"/>
</dbReference>
<accession>A0ABQ6K102</accession>
<keyword evidence="3" id="KW-1185">Reference proteome</keyword>
<dbReference type="RefSeq" id="WP_284301817.1">
    <property type="nucleotide sequence ID" value="NZ_BSVA01000001.1"/>
</dbReference>
<feature type="domain" description="Bacterial bifunctional deaminase-reductase C-terminal" evidence="1">
    <location>
        <begin position="104"/>
        <end position="173"/>
    </location>
</feature>
<dbReference type="InterPro" id="IPR002734">
    <property type="entry name" value="RibDG_C"/>
</dbReference>
<protein>
    <recommendedName>
        <fullName evidence="1">Bacterial bifunctional deaminase-reductase C-terminal domain-containing protein</fullName>
    </recommendedName>
</protein>
<dbReference type="PANTHER" id="PTHR38011:SF12">
    <property type="entry name" value="BIFUNCTIONAL DEAMINASE-REDUCTASE DOMAIN PROTEIN"/>
    <property type="match status" value="1"/>
</dbReference>
<evidence type="ECO:0000313" key="3">
    <source>
        <dbReference type="Proteomes" id="UP001157069"/>
    </source>
</evidence>
<name>A0ABQ6K102_9MICO</name>
<reference evidence="3" key="1">
    <citation type="journal article" date="2019" name="Int. J. Syst. Evol. Microbiol.">
        <title>The Global Catalogue of Microorganisms (GCM) 10K type strain sequencing project: providing services to taxonomists for standard genome sequencing and annotation.</title>
        <authorList>
            <consortium name="The Broad Institute Genomics Platform"/>
            <consortium name="The Broad Institute Genome Sequencing Center for Infectious Disease"/>
            <person name="Wu L."/>
            <person name="Ma J."/>
        </authorList>
    </citation>
    <scope>NUCLEOTIDE SEQUENCE [LARGE SCALE GENOMIC DNA]</scope>
    <source>
        <strain evidence="3">NBRC 108755</strain>
    </source>
</reference>
<dbReference type="InterPro" id="IPR050765">
    <property type="entry name" value="Riboflavin_Biosynth_HTPR"/>
</dbReference>
<evidence type="ECO:0000259" key="1">
    <source>
        <dbReference type="Pfam" id="PF01872"/>
    </source>
</evidence>
<dbReference type="SUPFAM" id="SSF53597">
    <property type="entry name" value="Dihydrofolate reductase-like"/>
    <property type="match status" value="1"/>
</dbReference>
<dbReference type="Proteomes" id="UP001157069">
    <property type="component" value="Unassembled WGS sequence"/>
</dbReference>
<dbReference type="Gene3D" id="3.40.430.10">
    <property type="entry name" value="Dihydrofolate Reductase, subunit A"/>
    <property type="match status" value="1"/>
</dbReference>
<organism evidence="2 3">
    <name type="scientific">Homoserinibacter gongjuensis</name>
    <dbReference type="NCBI Taxonomy" id="1162968"/>
    <lineage>
        <taxon>Bacteria</taxon>
        <taxon>Bacillati</taxon>
        <taxon>Actinomycetota</taxon>
        <taxon>Actinomycetes</taxon>
        <taxon>Micrococcales</taxon>
        <taxon>Microbacteriaceae</taxon>
        <taxon>Homoserinibacter</taxon>
    </lineage>
</organism>
<sequence>MGRIRFDTAVTLNGFLADEHHSLSWLFAVPGSDDAERDIPTPDAAVDVMGSHTYEWLLRELDMLEHPEKWTEFFGSTPVYVFTSRMLPVPAGVEIRFVDGSVATALPGIREAAGDGDIWVMGGGELVGQFLDAGALDEIAVTIAPVTLEGGAPLLPRRLESDRMRLVEARPVGQFVRAVYEVRPAAS</sequence>
<dbReference type="PANTHER" id="PTHR38011">
    <property type="entry name" value="DIHYDROFOLATE REDUCTASE FAMILY PROTEIN (AFU_ORTHOLOGUE AFUA_8G06820)"/>
    <property type="match status" value="1"/>
</dbReference>